<protein>
    <recommendedName>
        <fullName evidence="6 12">Methenyltetrahydromethanopterin cyclohydrolase</fullName>
        <ecNumber evidence="5 12">3.5.4.27</ecNumber>
    </recommendedName>
    <alternativeName>
        <fullName evidence="10 12">Methenyl-H4MPT cyclohydrolase</fullName>
    </alternativeName>
</protein>
<comment type="function">
    <text evidence="1 12">Catalyzes the hydrolysis of methenyl-H(4)MPT(+) to 5-formyl-H(4)MPT.</text>
</comment>
<evidence type="ECO:0000313" key="13">
    <source>
        <dbReference type="EMBL" id="SCW80148.1"/>
    </source>
</evidence>
<dbReference type="NCBIfam" id="TIGR03120">
    <property type="entry name" value="one_C_mch"/>
    <property type="match status" value="1"/>
</dbReference>
<keyword evidence="8 12" id="KW-0554">One-carbon metabolism</keyword>
<keyword evidence="9 12" id="KW-0378">Hydrolase</keyword>
<evidence type="ECO:0000256" key="6">
    <source>
        <dbReference type="ARBA" id="ARBA00020597"/>
    </source>
</evidence>
<dbReference type="Gene3D" id="3.10.340.11">
    <property type="entry name" value="Methenyltetrahydromethanopterin Cyclohydrolase, Chain A, domain 1"/>
    <property type="match status" value="1"/>
</dbReference>
<dbReference type="InterPro" id="IPR003209">
    <property type="entry name" value="METHMP_CycHdrlase"/>
</dbReference>
<dbReference type="Proteomes" id="UP000198889">
    <property type="component" value="Unassembled WGS sequence"/>
</dbReference>
<dbReference type="RefSeq" id="WP_091440932.1">
    <property type="nucleotide sequence ID" value="NZ_FMTP01000004.1"/>
</dbReference>
<keyword evidence="7 12" id="KW-0963">Cytoplasm</keyword>
<dbReference type="GO" id="GO:0046294">
    <property type="term" value="P:formaldehyde catabolic process"/>
    <property type="evidence" value="ECO:0007669"/>
    <property type="project" value="UniProtKB-UniRule"/>
</dbReference>
<comment type="catalytic activity">
    <reaction evidence="11 12">
        <text>5,10-methenyl-5,6,7,8-tetrahydromethanopterin + H2O = N(5)-formyl-5,6,7,8-tetrahydromethanopterin + H(+)</text>
        <dbReference type="Rhea" id="RHEA:19053"/>
        <dbReference type="ChEBI" id="CHEBI:15377"/>
        <dbReference type="ChEBI" id="CHEBI:15378"/>
        <dbReference type="ChEBI" id="CHEBI:58018"/>
        <dbReference type="ChEBI" id="CHEBI:58337"/>
        <dbReference type="EC" id="3.5.4.27"/>
    </reaction>
</comment>
<evidence type="ECO:0000256" key="11">
    <source>
        <dbReference type="ARBA" id="ARBA00048684"/>
    </source>
</evidence>
<dbReference type="STRING" id="177413.SAMN05660859_2919"/>
<evidence type="ECO:0000256" key="4">
    <source>
        <dbReference type="ARBA" id="ARBA00006902"/>
    </source>
</evidence>
<proteinExistence type="inferred from homology"/>
<evidence type="ECO:0000256" key="12">
    <source>
        <dbReference type="HAMAP-Rule" id="MF_00486"/>
    </source>
</evidence>
<evidence type="ECO:0000256" key="9">
    <source>
        <dbReference type="ARBA" id="ARBA00022801"/>
    </source>
</evidence>
<comment type="subcellular location">
    <subcellularLocation>
        <location evidence="2 12">Cytoplasm</location>
    </subcellularLocation>
</comment>
<evidence type="ECO:0000256" key="1">
    <source>
        <dbReference type="ARBA" id="ARBA00004058"/>
    </source>
</evidence>
<dbReference type="Pfam" id="PF02289">
    <property type="entry name" value="MCH"/>
    <property type="match status" value="1"/>
</dbReference>
<evidence type="ECO:0000256" key="5">
    <source>
        <dbReference type="ARBA" id="ARBA00012765"/>
    </source>
</evidence>
<name>A0A1G4TFM4_9HYPH</name>
<organism evidence="13 14">
    <name type="scientific">Ancylobacter rudongensis</name>
    <dbReference type="NCBI Taxonomy" id="177413"/>
    <lineage>
        <taxon>Bacteria</taxon>
        <taxon>Pseudomonadati</taxon>
        <taxon>Pseudomonadota</taxon>
        <taxon>Alphaproteobacteria</taxon>
        <taxon>Hyphomicrobiales</taxon>
        <taxon>Xanthobacteraceae</taxon>
        <taxon>Ancylobacter</taxon>
    </lineage>
</organism>
<dbReference type="EMBL" id="FMTP01000004">
    <property type="protein sequence ID" value="SCW80148.1"/>
    <property type="molecule type" value="Genomic_DNA"/>
</dbReference>
<dbReference type="AlphaFoldDB" id="A0A1G4TFM4"/>
<sequence>MADLILDGLKPSVAALAAPLVDHLVANATTLRLGVSQSPCGARLVDAGIAARGGLEAGRRIAEICLGGLGSVSLGTSGRFPRWGTMVTVTTADPVIACLGSQYAGWSLAEGDFFALGSGPARALWGKEALFEELGYRDSADQACLVLEVDKLPPDVLVARIAEECGIAPEKLTLILTPTSSLAGTVQIVARVLEVALHKAHALHFPLDRVIDGIGASPLPPPAPDFVAAMGRTNDATLYGGDVQLFVTGPEDEARALAEGLPSSSSRDHGRTFAEIFTAYKGDFYAMDPMLFSPARVTVTALETGRSFTFGAFHDDILERSFA</sequence>
<dbReference type="HAMAP" id="MF_00486">
    <property type="entry name" value="McH"/>
    <property type="match status" value="1"/>
</dbReference>
<evidence type="ECO:0000256" key="8">
    <source>
        <dbReference type="ARBA" id="ARBA00022563"/>
    </source>
</evidence>
<evidence type="ECO:0000256" key="10">
    <source>
        <dbReference type="ARBA" id="ARBA00030468"/>
    </source>
</evidence>
<reference evidence="14" key="1">
    <citation type="submission" date="2016-10" db="EMBL/GenBank/DDBJ databases">
        <authorList>
            <person name="Varghese N."/>
            <person name="Submissions S."/>
        </authorList>
    </citation>
    <scope>NUCLEOTIDE SEQUENCE [LARGE SCALE GENOMIC DNA]</scope>
    <source>
        <strain evidence="14">CGMCC 1.1761</strain>
    </source>
</reference>
<comment type="pathway">
    <text evidence="3 12">One-carbon metabolism; formaldehyde degradation; formate from formaldehyde (H(4)MPT route): step 3/5.</text>
</comment>
<dbReference type="GO" id="GO:0018759">
    <property type="term" value="F:methenyltetrahydromethanopterin cyclohydrolase activity"/>
    <property type="evidence" value="ECO:0007669"/>
    <property type="project" value="UniProtKB-UniRule"/>
</dbReference>
<keyword evidence="14" id="KW-1185">Reference proteome</keyword>
<gene>
    <name evidence="12" type="primary">mch</name>
    <name evidence="13" type="ORF">SAMN05660859_2919</name>
</gene>
<dbReference type="EC" id="3.5.4.27" evidence="5 12"/>
<dbReference type="GO" id="GO:0006730">
    <property type="term" value="P:one-carbon metabolic process"/>
    <property type="evidence" value="ECO:0007669"/>
    <property type="project" value="UniProtKB-UniRule"/>
</dbReference>
<dbReference type="CDD" id="cd00545">
    <property type="entry name" value="MCH"/>
    <property type="match status" value="1"/>
</dbReference>
<evidence type="ECO:0000313" key="14">
    <source>
        <dbReference type="Proteomes" id="UP000198889"/>
    </source>
</evidence>
<dbReference type="UniPathway" id="UPA00562">
    <property type="reaction ID" value="UER00703"/>
</dbReference>
<comment type="similarity">
    <text evidence="4 12">Belongs to the MCH family.</text>
</comment>
<dbReference type="GO" id="GO:0005737">
    <property type="term" value="C:cytoplasm"/>
    <property type="evidence" value="ECO:0007669"/>
    <property type="project" value="UniProtKB-SubCell"/>
</dbReference>
<evidence type="ECO:0000256" key="2">
    <source>
        <dbReference type="ARBA" id="ARBA00004496"/>
    </source>
</evidence>
<evidence type="ECO:0000256" key="3">
    <source>
        <dbReference type="ARBA" id="ARBA00005087"/>
    </source>
</evidence>
<accession>A0A1G4TFM4</accession>
<evidence type="ECO:0000256" key="7">
    <source>
        <dbReference type="ARBA" id="ARBA00022490"/>
    </source>
</evidence>
<dbReference type="SUPFAM" id="SSF56199">
    <property type="entry name" value="Methenyltetrahydromethanopterin cyclohydrolase"/>
    <property type="match status" value="1"/>
</dbReference>
<dbReference type="Gene3D" id="3.30.1030.10">
    <property type="entry name" value="Methenyltetrahydromethanopterin Cyclohydrolase, Chain A, domain 2"/>
    <property type="match status" value="1"/>
</dbReference>